<dbReference type="Proteomes" id="UP000199274">
    <property type="component" value="Unassembled WGS sequence"/>
</dbReference>
<organism evidence="2 3">
    <name type="scientific">Flavobacterium omnivorum</name>
    <dbReference type="NCBI Taxonomy" id="178355"/>
    <lineage>
        <taxon>Bacteria</taxon>
        <taxon>Pseudomonadati</taxon>
        <taxon>Bacteroidota</taxon>
        <taxon>Flavobacteriia</taxon>
        <taxon>Flavobacteriales</taxon>
        <taxon>Flavobacteriaceae</taxon>
        <taxon>Flavobacterium</taxon>
    </lineage>
</organism>
<evidence type="ECO:0000313" key="2">
    <source>
        <dbReference type="EMBL" id="SDH32935.1"/>
    </source>
</evidence>
<keyword evidence="3" id="KW-1185">Reference proteome</keyword>
<dbReference type="InterPro" id="IPR038461">
    <property type="entry name" value="Schlafen_AlbA_2_dom_sf"/>
</dbReference>
<dbReference type="Pfam" id="PF04326">
    <property type="entry name" value="SLFN_AlbA_2"/>
    <property type="match status" value="1"/>
</dbReference>
<keyword evidence="2" id="KW-0347">Helicase</keyword>
<dbReference type="EMBL" id="FNDB01000006">
    <property type="protein sequence ID" value="SDH32935.1"/>
    <property type="molecule type" value="Genomic_DNA"/>
</dbReference>
<proteinExistence type="predicted"/>
<evidence type="ECO:0000313" key="3">
    <source>
        <dbReference type="Proteomes" id="UP000199274"/>
    </source>
</evidence>
<dbReference type="AlphaFoldDB" id="A0A1G8BI68"/>
<dbReference type="PANTHER" id="PTHR30595:SF6">
    <property type="entry name" value="SCHLAFEN ALBA-2 DOMAIN-CONTAINING PROTEIN"/>
    <property type="match status" value="1"/>
</dbReference>
<dbReference type="Pfam" id="PF13749">
    <property type="entry name" value="HATPase_c_4"/>
    <property type="match status" value="1"/>
</dbReference>
<dbReference type="Gene3D" id="3.30.565.60">
    <property type="match status" value="1"/>
</dbReference>
<dbReference type="InterPro" id="IPR038475">
    <property type="entry name" value="RecG_C_sf"/>
</dbReference>
<dbReference type="STRING" id="178355.SAMN04488062_10655"/>
<evidence type="ECO:0000259" key="1">
    <source>
        <dbReference type="Pfam" id="PF04326"/>
    </source>
</evidence>
<keyword evidence="2" id="KW-0067">ATP-binding</keyword>
<sequence>MEEGISIDYKSLKKVLDTVGKIKSDGLRDLAVTSVAFANVHGGKIIIGIEDKDKQPPLNQSINVKTANETVTRLKSLCFNVGFQLGEIETHANGSQFFSITVYPTLKSVATTADGKIYIRIGDQCQPARSEDIVRLASEKDAFQWELQIRNLSYAEIPEMNIQWFADEIRKSDRVKQNIKELSDIEIIEHYNLIDKGKLTNLGVLWLGTAAQRSRLVYPLTVQYIVYDELEKKVRKEDWQDYSKNPKELLLEIEKEAIELTYYDEFPLGLFRNKIRHYDARLIRELLINAIAHKSYTISGDIFIRVYQDRLEITNPGGLPLGITKDNILHTTYRRNPHIIRILHDLKLMEGEGTGYNLIYEITSRDAKAFPIPISDYNSTSVIQYSRILDEEAVLLLDFIATNYQLSQKEFIALGIITRYKKILATQLTKELQLTDEDRLRTYVNKMIEQAIIITRGIKKGTEYLINPKLLINSKINIKPTLKVIEPHRLKALIEEDLKLYPKSKSSDIQSRISDLPIEDIRKCLLKLEKEGILLSDGIKKGKTYSLAKKN</sequence>
<feature type="domain" description="Schlafen AlbA-2" evidence="1">
    <location>
        <begin position="8"/>
        <end position="128"/>
    </location>
</feature>
<dbReference type="PANTHER" id="PTHR30595">
    <property type="entry name" value="GLPR-RELATED TRANSCRIPTIONAL REPRESSOR"/>
    <property type="match status" value="1"/>
</dbReference>
<keyword evidence="2" id="KW-0378">Hydrolase</keyword>
<protein>
    <submittedName>
        <fullName evidence="2">ATP-dependent DNA helicase RecG</fullName>
    </submittedName>
</protein>
<dbReference type="RefSeq" id="WP_091257196.1">
    <property type="nucleotide sequence ID" value="NZ_FNDB01000006.1"/>
</dbReference>
<name>A0A1G8BI68_9FLAO</name>
<dbReference type="InterPro" id="IPR007421">
    <property type="entry name" value="Schlafen_AlbA_2_dom"/>
</dbReference>
<keyword evidence="2" id="KW-0547">Nucleotide-binding</keyword>
<dbReference type="Gene3D" id="3.30.950.30">
    <property type="entry name" value="Schlafen, AAA domain"/>
    <property type="match status" value="1"/>
</dbReference>
<dbReference type="OrthoDB" id="9768354at2"/>
<accession>A0A1G8BI68</accession>
<gene>
    <name evidence="2" type="ORF">SAMN04488062_10655</name>
</gene>
<dbReference type="GO" id="GO:0004386">
    <property type="term" value="F:helicase activity"/>
    <property type="evidence" value="ECO:0007669"/>
    <property type="project" value="UniProtKB-KW"/>
</dbReference>
<reference evidence="3" key="1">
    <citation type="submission" date="2016-10" db="EMBL/GenBank/DDBJ databases">
        <authorList>
            <person name="Varghese N."/>
            <person name="Submissions S."/>
        </authorList>
    </citation>
    <scope>NUCLEOTIDE SEQUENCE [LARGE SCALE GENOMIC DNA]</scope>
    <source>
        <strain evidence="3">CGMCC 1.2747</strain>
    </source>
</reference>